<dbReference type="EMBL" id="JAEMGP010000021">
    <property type="protein sequence ID" value="KAG5196266.1"/>
    <property type="molecule type" value="Genomic_DNA"/>
</dbReference>
<evidence type="ECO:0000313" key="26">
    <source>
        <dbReference type="Proteomes" id="UP000664991"/>
    </source>
</evidence>
<keyword evidence="7 22" id="KW-0808">Transferase</keyword>
<dbReference type="Gene3D" id="3.40.50.150">
    <property type="entry name" value="Vaccinia Virus protein VP39"/>
    <property type="match status" value="1"/>
</dbReference>
<dbReference type="FunFam" id="3.40.50.150:FF:000034">
    <property type="entry name" value="Protein arginine N-methyltransferase 3"/>
    <property type="match status" value="1"/>
</dbReference>
<dbReference type="Pfam" id="PF06325">
    <property type="entry name" value="PrmA"/>
    <property type="match status" value="1"/>
</dbReference>
<dbReference type="PROSITE" id="PS00028">
    <property type="entry name" value="ZINC_FINGER_C2H2_1"/>
    <property type="match status" value="1"/>
</dbReference>
<evidence type="ECO:0000256" key="17">
    <source>
        <dbReference type="ARBA" id="ARBA00049303"/>
    </source>
</evidence>
<comment type="subcellular location">
    <subcellularLocation>
        <location evidence="2">Cytoplasm</location>
        <location evidence="2">Cytosol</location>
    </subcellularLocation>
    <subcellularLocation>
        <location evidence="1">Nucleus</location>
    </subcellularLocation>
</comment>
<dbReference type="FunFam" id="2.70.160.11:FF:000005">
    <property type="entry name" value="protein arginine N-methyltransferase 3 isoform X2"/>
    <property type="match status" value="1"/>
</dbReference>
<comment type="subunit">
    <text evidence="20">Monomer. Forms homodimers during oxidative stress. Interacts (via N-terminus) with elongation factor EEF1A1 (via middle-region); the interaction is direct and competes with EEF1A1 binding to guanyl-nucleotide exchange factor EEF1B2, thereby inhibiting GDP for GTP exchange and reactivation of EEF1A1. Interacts with nuclear transport receptors XPO4, IPO5/RANBP5, IPO7, IPO9 and KPNB1 as well as GCN1L1/GCN1 and LRPPRC probably through their HEAT repeats. Binds NCOA5/CIA.</text>
</comment>
<feature type="region of interest" description="Disordered" evidence="23">
    <location>
        <begin position="1"/>
        <end position="22"/>
    </location>
</feature>
<evidence type="ECO:0000256" key="6">
    <source>
        <dbReference type="ARBA" id="ARBA00022603"/>
    </source>
</evidence>
<dbReference type="GO" id="GO:0005829">
    <property type="term" value="C:cytosol"/>
    <property type="evidence" value="ECO:0007669"/>
    <property type="project" value="UniProtKB-SubCell"/>
</dbReference>
<dbReference type="GO" id="GO:0042054">
    <property type="term" value="F:histone methyltransferase activity"/>
    <property type="evidence" value="ECO:0007669"/>
    <property type="project" value="TreeGrafter"/>
</dbReference>
<sequence>MQASSAQGVRKNAGERGPEMPDIEVEVSELSTQMGAATCSRRAWAAPSDPYRAPSLWAGRAAIPGSHPEDEVRVGVELGGAPTRRARGRGTRGWRDGRMSRPASLSAAAAAGVAALVAALLLLQPEDVGQGASVSMAETESLPKLREDFRMQNKSVFILGASGETGRVLLKEILEQGLFSKVTLIGRRKLTLDEEAYKNVNQEVVDFEKLDDYASAFQGHDVGFCCLGTTRKKAGAEGFVRVDRDYVLKSAELAKSGGCKHFNLLSSKGADKSSNFLYLQVKGEVEARVEELKFDRYSIFRPGVLLCDRQESRPGEWLVRKFFGSLPESWASGHSVPVITVVRAMLNNAHWCPRPSDRLRVLGAAEEEDPPGLSDSGDEASWEDEDDADLPHAEQQTPCLFCDRLFTSAEETFSHCKSEHQFSIDNMVHKHGLEFYGYIKLINFIRLKNPTVEYMNSIYNPVPWEKEEYLKPVLEDDLLLQFDVEDLYEPLSVPFSYPNGLSENASLVEKLKHMEARALAAEAALAGAREDLQKMKQFAQDFVMNADVRACPSSTTAIADLPEDEDGVYFSSYGHYGIHEEMLKDKVRTESYRDFIYQNPHIFKDKVVLDVGCGTGILSMFAAKAGAKKVLGVDQSEILYQAMDIIRLNKLEDTITLIKGKIEEVRLPVEKVDVIISEWMGYFLLFESMLDSVLYAKNKYLAKGGSVYPDICTISLVAVSDMNKHADRIAFWDDVYGFNMSCMKKAVIPEAVVDILDPKTLISDAFSIKHIDCHTTSVSDLEFSSDFTLKITETSLCTAIAGYFDIYFEKNCHNKVVFSTGPLSTKTHWKQTIFLLEKPFSVKAGEALKGKITVHKNKKDPRSLIVTLTLNNTTQTYGLQ</sequence>
<keyword evidence="6 22" id="KW-0489">Methyltransferase</keyword>
<dbReference type="PANTHER" id="PTHR11006:SF53">
    <property type="entry name" value="PROTEIN ARGININE N-METHYLTRANSFERASE 3"/>
    <property type="match status" value="1"/>
</dbReference>
<dbReference type="InterPro" id="IPR029063">
    <property type="entry name" value="SAM-dependent_MTases_sf"/>
</dbReference>
<keyword evidence="11" id="KW-0862">Zinc</keyword>
<keyword evidence="15" id="KW-0539">Nucleus</keyword>
<dbReference type="InterPro" id="IPR016040">
    <property type="entry name" value="NAD(P)-bd_dom"/>
</dbReference>
<evidence type="ECO:0000256" key="4">
    <source>
        <dbReference type="ARBA" id="ARBA00022490"/>
    </source>
</evidence>
<evidence type="ECO:0000256" key="12">
    <source>
        <dbReference type="ARBA" id="ARBA00022857"/>
    </source>
</evidence>
<dbReference type="SUPFAM" id="SSF57667">
    <property type="entry name" value="beta-beta-alpha zinc fingers"/>
    <property type="match status" value="1"/>
</dbReference>
<evidence type="ECO:0000256" key="9">
    <source>
        <dbReference type="ARBA" id="ARBA00022723"/>
    </source>
</evidence>
<dbReference type="CDD" id="cd02440">
    <property type="entry name" value="AdoMet_MTases"/>
    <property type="match status" value="1"/>
</dbReference>
<dbReference type="InterPro" id="IPR013087">
    <property type="entry name" value="Znf_C2H2_type"/>
</dbReference>
<protein>
    <recommendedName>
        <fullName evidence="21">Protein HTATIP2</fullName>
        <ecNumber evidence="3">2.1.1.319</ecNumber>
    </recommendedName>
    <alternativeName>
        <fullName evidence="19">Heterogeneous nuclear ribonucleoprotein methyltransferase-like protein 3</fullName>
    </alternativeName>
    <alternativeName>
        <fullName evidence="18">Protein arginine N-methyltransferase 3</fullName>
    </alternativeName>
</protein>
<evidence type="ECO:0000256" key="2">
    <source>
        <dbReference type="ARBA" id="ARBA00004514"/>
    </source>
</evidence>
<evidence type="ECO:0000256" key="8">
    <source>
        <dbReference type="ARBA" id="ARBA00022691"/>
    </source>
</evidence>
<evidence type="ECO:0000256" key="16">
    <source>
        <dbReference type="ARBA" id="ARBA00047384"/>
    </source>
</evidence>
<proteinExistence type="predicted"/>
<comment type="caution">
    <text evidence="25">The sequence shown here is derived from an EMBL/GenBank/DDBJ whole genome shotgun (WGS) entry which is preliminary data.</text>
</comment>
<dbReference type="SUPFAM" id="SSF51735">
    <property type="entry name" value="NAD(P)-binding Rossmann-fold domains"/>
    <property type="match status" value="1"/>
</dbReference>
<evidence type="ECO:0000256" key="7">
    <source>
        <dbReference type="ARBA" id="ARBA00022679"/>
    </source>
</evidence>
<evidence type="ECO:0000256" key="3">
    <source>
        <dbReference type="ARBA" id="ARBA00011925"/>
    </source>
</evidence>
<dbReference type="PANTHER" id="PTHR11006">
    <property type="entry name" value="PROTEIN ARGININE N-METHYLTRANSFERASE"/>
    <property type="match status" value="1"/>
</dbReference>
<keyword evidence="13" id="KW-0007">Acetylation</keyword>
<dbReference type="InterPro" id="IPR049009">
    <property type="entry name" value="ANM3_Znf-C2H2"/>
</dbReference>
<accession>A0A835ZMT6</accession>
<keyword evidence="4" id="KW-0963">Cytoplasm</keyword>
<evidence type="ECO:0000256" key="5">
    <source>
        <dbReference type="ARBA" id="ARBA00022553"/>
    </source>
</evidence>
<evidence type="ECO:0000256" key="15">
    <source>
        <dbReference type="ARBA" id="ARBA00023242"/>
    </source>
</evidence>
<keyword evidence="9" id="KW-0479">Metal-binding</keyword>
<evidence type="ECO:0000256" key="22">
    <source>
        <dbReference type="PROSITE-ProRule" id="PRU01015"/>
    </source>
</evidence>
<evidence type="ECO:0000259" key="24">
    <source>
        <dbReference type="PROSITE" id="PS00028"/>
    </source>
</evidence>
<evidence type="ECO:0000313" key="25">
    <source>
        <dbReference type="EMBL" id="KAG5196266.1"/>
    </source>
</evidence>
<dbReference type="GO" id="GO:0035242">
    <property type="term" value="F:protein-arginine omega-N asymmetric methyltransferase activity"/>
    <property type="evidence" value="ECO:0007669"/>
    <property type="project" value="UniProtKB-EC"/>
</dbReference>
<dbReference type="EC" id="2.1.1.319" evidence="3"/>
<evidence type="ECO:0000256" key="19">
    <source>
        <dbReference type="ARBA" id="ARBA00075283"/>
    </source>
</evidence>
<organism evidence="25 26">
    <name type="scientific">Ovis aries</name>
    <name type="common">Sheep</name>
    <dbReference type="NCBI Taxonomy" id="9940"/>
    <lineage>
        <taxon>Eukaryota</taxon>
        <taxon>Metazoa</taxon>
        <taxon>Chordata</taxon>
        <taxon>Craniata</taxon>
        <taxon>Vertebrata</taxon>
        <taxon>Euteleostomi</taxon>
        <taxon>Mammalia</taxon>
        <taxon>Eutheria</taxon>
        <taxon>Laurasiatheria</taxon>
        <taxon>Artiodactyla</taxon>
        <taxon>Ruminantia</taxon>
        <taxon>Pecora</taxon>
        <taxon>Bovidae</taxon>
        <taxon>Caprinae</taxon>
        <taxon>Ovis</taxon>
    </lineage>
</organism>
<dbReference type="Pfam" id="PF21336">
    <property type="entry name" value="ANM3_zf-C2H2"/>
    <property type="match status" value="1"/>
</dbReference>
<dbReference type="CDD" id="cd05250">
    <property type="entry name" value="CC3_like_SDR_a"/>
    <property type="match status" value="1"/>
</dbReference>
<dbReference type="Pfam" id="PF21137">
    <property type="entry name" value="ANM3_C2H2_Zf"/>
    <property type="match status" value="1"/>
</dbReference>
<evidence type="ECO:0000256" key="23">
    <source>
        <dbReference type="SAM" id="MobiDB-lite"/>
    </source>
</evidence>
<evidence type="ECO:0000256" key="18">
    <source>
        <dbReference type="ARBA" id="ARBA00069516"/>
    </source>
</evidence>
<comment type="catalytic activity">
    <reaction evidence="17">
        <text>L-arginyl-[protein] + S-adenosyl-L-methionine = N(omega)-methyl-L-arginyl-[protein] + S-adenosyl-L-homocysteine + H(+)</text>
        <dbReference type="Rhea" id="RHEA:48100"/>
        <dbReference type="Rhea" id="RHEA-COMP:10532"/>
        <dbReference type="Rhea" id="RHEA-COMP:11990"/>
        <dbReference type="ChEBI" id="CHEBI:15378"/>
        <dbReference type="ChEBI" id="CHEBI:29965"/>
        <dbReference type="ChEBI" id="CHEBI:57856"/>
        <dbReference type="ChEBI" id="CHEBI:59789"/>
        <dbReference type="ChEBI" id="CHEBI:65280"/>
    </reaction>
    <physiologicalReaction direction="left-to-right" evidence="17">
        <dbReference type="Rhea" id="RHEA:48101"/>
    </physiologicalReaction>
</comment>
<dbReference type="InterPro" id="IPR025799">
    <property type="entry name" value="Arg_MeTrfase"/>
</dbReference>
<dbReference type="GO" id="GO:0005634">
    <property type="term" value="C:nucleus"/>
    <property type="evidence" value="ECO:0007669"/>
    <property type="project" value="UniProtKB-SubCell"/>
</dbReference>
<keyword evidence="8 22" id="KW-0949">S-adenosyl-L-methionine</keyword>
<evidence type="ECO:0000256" key="10">
    <source>
        <dbReference type="ARBA" id="ARBA00022771"/>
    </source>
</evidence>
<keyword evidence="5" id="KW-0597">Phosphoprotein</keyword>
<dbReference type="Gene3D" id="2.70.160.11">
    <property type="entry name" value="Hnrnp arginine n-methyltransferase1"/>
    <property type="match status" value="1"/>
</dbReference>
<dbReference type="InterPro" id="IPR055135">
    <property type="entry name" value="PRMT_dom"/>
</dbReference>
<dbReference type="AlphaFoldDB" id="A0A835ZMT6"/>
<dbReference type="GO" id="GO:0032259">
    <property type="term" value="P:methylation"/>
    <property type="evidence" value="ECO:0007669"/>
    <property type="project" value="UniProtKB-KW"/>
</dbReference>
<dbReference type="SUPFAM" id="SSF53335">
    <property type="entry name" value="S-adenosyl-L-methionine-dependent methyltransferases"/>
    <property type="match status" value="1"/>
</dbReference>
<dbReference type="Pfam" id="PF22528">
    <property type="entry name" value="PRMT_C"/>
    <property type="match status" value="1"/>
</dbReference>
<keyword evidence="14" id="KW-1015">Disulfide bond</keyword>
<evidence type="ECO:0000256" key="20">
    <source>
        <dbReference type="ARBA" id="ARBA00093483"/>
    </source>
</evidence>
<evidence type="ECO:0000256" key="21">
    <source>
        <dbReference type="ARBA" id="ARBA00093604"/>
    </source>
</evidence>
<reference evidence="25 26" key="1">
    <citation type="submission" date="2020-12" db="EMBL/GenBank/DDBJ databases">
        <title>De novo assembly of Tibetan sheep genome.</title>
        <authorList>
            <person name="Li X."/>
        </authorList>
    </citation>
    <scope>NUCLEOTIDE SEQUENCE [LARGE SCALE GENOMIC DNA]</scope>
    <source>
        <tissue evidence="25">Heart</tissue>
    </source>
</reference>
<dbReference type="Proteomes" id="UP000664991">
    <property type="component" value="Chromosome 21"/>
</dbReference>
<dbReference type="GO" id="GO:0008270">
    <property type="term" value="F:zinc ion binding"/>
    <property type="evidence" value="ECO:0007669"/>
    <property type="project" value="UniProtKB-KW"/>
</dbReference>
<keyword evidence="10" id="KW-0863">Zinc-finger</keyword>
<dbReference type="InterPro" id="IPR049482">
    <property type="entry name" value="ANM3-like_C2H2_Zf"/>
</dbReference>
<feature type="region of interest" description="Disordered" evidence="23">
    <location>
        <begin position="366"/>
        <end position="389"/>
    </location>
</feature>
<comment type="catalytic activity">
    <reaction evidence="16">
        <text>L-arginyl-[protein] + 2 S-adenosyl-L-methionine = N(omega),N(omega)-dimethyl-L-arginyl-[protein] + 2 S-adenosyl-L-homocysteine + 2 H(+)</text>
        <dbReference type="Rhea" id="RHEA:48096"/>
        <dbReference type="Rhea" id="RHEA-COMP:10532"/>
        <dbReference type="Rhea" id="RHEA-COMP:11991"/>
        <dbReference type="ChEBI" id="CHEBI:15378"/>
        <dbReference type="ChEBI" id="CHEBI:29965"/>
        <dbReference type="ChEBI" id="CHEBI:57856"/>
        <dbReference type="ChEBI" id="CHEBI:59789"/>
        <dbReference type="ChEBI" id="CHEBI:61897"/>
        <dbReference type="EC" id="2.1.1.319"/>
    </reaction>
    <physiologicalReaction direction="left-to-right" evidence="16">
        <dbReference type="Rhea" id="RHEA:48097"/>
    </physiologicalReaction>
</comment>
<evidence type="ECO:0000256" key="14">
    <source>
        <dbReference type="ARBA" id="ARBA00023157"/>
    </source>
</evidence>
<keyword evidence="12" id="KW-0521">NADP</keyword>
<evidence type="ECO:0000256" key="1">
    <source>
        <dbReference type="ARBA" id="ARBA00004123"/>
    </source>
</evidence>
<dbReference type="InterPro" id="IPR036236">
    <property type="entry name" value="Znf_C2H2_sf"/>
</dbReference>
<evidence type="ECO:0000256" key="13">
    <source>
        <dbReference type="ARBA" id="ARBA00022990"/>
    </source>
</evidence>
<dbReference type="Pfam" id="PF13460">
    <property type="entry name" value="NAD_binding_10"/>
    <property type="match status" value="1"/>
</dbReference>
<dbReference type="FunFam" id="3.40.50.720:FF:000271">
    <property type="entry name" value="oxidoreductase HTATIP2 isoform X1"/>
    <property type="match status" value="1"/>
</dbReference>
<feature type="compositionally biased region" description="Acidic residues" evidence="23">
    <location>
        <begin position="366"/>
        <end position="388"/>
    </location>
</feature>
<dbReference type="PROSITE" id="PS51678">
    <property type="entry name" value="SAM_MT_PRMT"/>
    <property type="match status" value="1"/>
</dbReference>
<evidence type="ECO:0000256" key="11">
    <source>
        <dbReference type="ARBA" id="ARBA00022833"/>
    </source>
</evidence>
<dbReference type="InterPro" id="IPR036291">
    <property type="entry name" value="NAD(P)-bd_dom_sf"/>
</dbReference>
<gene>
    <name evidence="25" type="ORF">JEQ12_010952</name>
</gene>
<name>A0A835ZMT6_SHEEP</name>
<feature type="domain" description="C2H2-type" evidence="24">
    <location>
        <begin position="399"/>
        <end position="420"/>
    </location>
</feature>
<dbReference type="Gene3D" id="3.40.50.720">
    <property type="entry name" value="NAD(P)-binding Rossmann-like Domain"/>
    <property type="match status" value="1"/>
</dbReference>